<organism evidence="1">
    <name type="scientific">Siphoviridae sp. ctGMq5</name>
    <dbReference type="NCBI Taxonomy" id="2826220"/>
    <lineage>
        <taxon>Viruses</taxon>
        <taxon>Duplodnaviria</taxon>
        <taxon>Heunggongvirae</taxon>
        <taxon>Uroviricota</taxon>
        <taxon>Caudoviricetes</taxon>
    </lineage>
</organism>
<dbReference type="EMBL" id="BK015206">
    <property type="protein sequence ID" value="DAD95938.1"/>
    <property type="molecule type" value="Genomic_DNA"/>
</dbReference>
<protein>
    <submittedName>
        <fullName evidence="1">Catabolite control protein A</fullName>
    </submittedName>
</protein>
<name>A0A8S5NNT3_9CAUD</name>
<sequence length="137" mass="15400">MEPIGFNEDWTADVVRQMHKYRISNPQLAAACGYSPAYVSTVLNRADGSTGEETKKCVIDSLNWRIEVAKELNKQQLTECELVKKLADKYDRDPEVFTAVLGGSHPRKSLDGNEERAQIMDLILKALSEGLENEDEN</sequence>
<evidence type="ECO:0000313" key="1">
    <source>
        <dbReference type="EMBL" id="DAD95938.1"/>
    </source>
</evidence>
<proteinExistence type="predicted"/>
<accession>A0A8S5NNT3</accession>
<reference evidence="1" key="1">
    <citation type="journal article" date="2021" name="Proc. Natl. Acad. Sci. U.S.A.">
        <title>A Catalog of Tens of Thousands of Viruses from Human Metagenomes Reveals Hidden Associations with Chronic Diseases.</title>
        <authorList>
            <person name="Tisza M.J."/>
            <person name="Buck C.B."/>
        </authorList>
    </citation>
    <scope>NUCLEOTIDE SEQUENCE</scope>
    <source>
        <strain evidence="1">CtGMq5</strain>
    </source>
</reference>